<dbReference type="Pfam" id="PF23899">
    <property type="entry name" value="SU10_portal"/>
    <property type="match status" value="1"/>
</dbReference>
<gene>
    <name evidence="3" type="ORF">FPK87_14115</name>
</gene>
<feature type="region of interest" description="Disordered" evidence="2">
    <location>
        <begin position="726"/>
        <end position="749"/>
    </location>
</feature>
<feature type="coiled-coil region" evidence="1">
    <location>
        <begin position="615"/>
        <end position="642"/>
    </location>
</feature>
<comment type="caution">
    <text evidence="3">The sequence shown here is derived from an EMBL/GenBank/DDBJ whole genome shotgun (WGS) entry which is preliminary data.</text>
</comment>
<dbReference type="InterPro" id="IPR056909">
    <property type="entry name" value="SU10_portal"/>
</dbReference>
<feature type="compositionally biased region" description="Polar residues" evidence="2">
    <location>
        <begin position="726"/>
        <end position="741"/>
    </location>
</feature>
<protein>
    <submittedName>
        <fullName evidence="3">Chromosome partitioning protein ParB</fullName>
    </submittedName>
</protein>
<evidence type="ECO:0000256" key="2">
    <source>
        <dbReference type="SAM" id="MobiDB-lite"/>
    </source>
</evidence>
<dbReference type="RefSeq" id="WP_004716529.1">
    <property type="nucleotide sequence ID" value="NZ_JAESHO010000001.1"/>
</dbReference>
<sequence>MNQTTLSPSTTQIKKMTGWKKEPTVAELHWDFQQAKSAQQAHMSRVAEWLDNLNIEGSAKVQHKNKNRSTIVPKLIRKSAEWRIPALTEPFLSTSNLFQVDPMTWADKKAALQNALILNYQFQNLIDKVAFFDEVIRAVVEEGTAIVRVGWDFEEREVLEDETVYRFVPDFGLLDQLRQFIPEYQANPTLFKDTHPEAVTKSVEATLQMQAPMRALPSGTRKVKKLRVVRNQPTVEVCNLNNVYIDPTCNGNLDKAQFIIHSFETTYAELKRDSRYKNLEQLVLDSARNDPDHTYEDDSQAMQFSDKARKKIVVHEYWGYWDCDDNGTLHSIVASWVGNTLIRLEKNPFPDGKLPFVSMTYLPKRKSVYGEPDAELLLENQKILGAVTRGVIDLMGRSANGQTGMQKGMLDATNRVKYERGDDYEFNPNADPRQGIFMHTYPEIPQSAQFMIQAMNMEAESLTGVKSFSGSGGITGSSLGDTAIGVRSAMDAASKREMSILRRISAGVVRLGRKIISMNAEFLDEEQVIRITDEEFVAIKRDDLAGNFDLKLTISTAEGDEAKAQQIAFMMQTIGNNMDPGLRNQMLAEIFRLRKMPEFAKQIENYQPQPDPMQQQLQMLEMEKLKAEIELLRAQTQEALSEGSLKQAKIPVESARANSLQGDADKKSLDFVEQQDGTQHQRQMDLQAAKNAATLASQAMQHQFDSQENEKSRIADIAKAKLQHNSNLLTTHAQASLAANTRSRENSNS</sequence>
<dbReference type="AlphaFoldDB" id="A0ABD5D8P1"/>
<keyword evidence="1" id="KW-0175">Coiled coil</keyword>
<dbReference type="EMBL" id="VMBB01000021">
    <property type="protein sequence ID" value="MDR8261588.1"/>
    <property type="molecule type" value="Genomic_DNA"/>
</dbReference>
<proteinExistence type="predicted"/>
<name>A0ABD5D8P1_ACIBA</name>
<reference evidence="3" key="1">
    <citation type="submission" date="2019-07" db="EMBL/GenBank/DDBJ databases">
        <title>Biological characteristics of mucoid Acinetobacter baumannii from a general hospital in China.</title>
        <authorList>
            <person name="Hua X."/>
            <person name="Yu Y."/>
        </authorList>
    </citation>
    <scope>NUCLEOTIDE SEQUENCE [LARGE SCALE GENOMIC DNA]</scope>
    <source>
        <strain evidence="3">N41</strain>
    </source>
</reference>
<organism evidence="3">
    <name type="scientific">Acinetobacter baumannii</name>
    <dbReference type="NCBI Taxonomy" id="470"/>
    <lineage>
        <taxon>Bacteria</taxon>
        <taxon>Pseudomonadati</taxon>
        <taxon>Pseudomonadota</taxon>
        <taxon>Gammaproteobacteria</taxon>
        <taxon>Moraxellales</taxon>
        <taxon>Moraxellaceae</taxon>
        <taxon>Acinetobacter</taxon>
        <taxon>Acinetobacter calcoaceticus/baumannii complex</taxon>
    </lineage>
</organism>
<evidence type="ECO:0000256" key="1">
    <source>
        <dbReference type="SAM" id="Coils"/>
    </source>
</evidence>
<evidence type="ECO:0000313" key="3">
    <source>
        <dbReference type="EMBL" id="MDR8261588.1"/>
    </source>
</evidence>
<accession>A0ABD5D8P1</accession>